<gene>
    <name evidence="8" type="ORF">QQS35_02365</name>
</gene>
<evidence type="ECO:0000256" key="1">
    <source>
        <dbReference type="ARBA" id="ARBA00004193"/>
    </source>
</evidence>
<dbReference type="InterPro" id="IPR051313">
    <property type="entry name" value="Bact_iron-sidero_bind"/>
</dbReference>
<dbReference type="InterPro" id="IPR002491">
    <property type="entry name" value="ABC_transptr_periplasmic_BD"/>
</dbReference>
<dbReference type="EMBL" id="JASTZU010000012">
    <property type="protein sequence ID" value="MDL4839307.1"/>
    <property type="molecule type" value="Genomic_DNA"/>
</dbReference>
<dbReference type="Gene3D" id="3.40.50.1980">
    <property type="entry name" value="Nitrogenase molybdenum iron protein domain"/>
    <property type="match status" value="2"/>
</dbReference>
<comment type="similarity">
    <text evidence="2">Belongs to the bacterial solute-binding protein 8 family.</text>
</comment>
<evidence type="ECO:0000256" key="2">
    <source>
        <dbReference type="ARBA" id="ARBA00008814"/>
    </source>
</evidence>
<dbReference type="Proteomes" id="UP001235343">
    <property type="component" value="Unassembled WGS sequence"/>
</dbReference>
<feature type="compositionally biased region" description="Acidic residues" evidence="5">
    <location>
        <begin position="31"/>
        <end position="51"/>
    </location>
</feature>
<comment type="caution">
    <text evidence="8">The sequence shown here is derived from an EMBL/GenBank/DDBJ whole genome shotgun (WGS) entry which is preliminary data.</text>
</comment>
<reference evidence="8 9" key="1">
    <citation type="submission" date="2023-06" db="EMBL/GenBank/DDBJ databases">
        <title>Aquibacillus rhizosphaerae LR5S19.</title>
        <authorList>
            <person name="Sun J.-Q."/>
        </authorList>
    </citation>
    <scope>NUCLEOTIDE SEQUENCE [LARGE SCALE GENOMIC DNA]</scope>
    <source>
        <strain evidence="8 9">LR5S19</strain>
    </source>
</reference>
<dbReference type="CDD" id="cd01146">
    <property type="entry name" value="FhuD"/>
    <property type="match status" value="1"/>
</dbReference>
<comment type="subcellular location">
    <subcellularLocation>
        <location evidence="1">Cell membrane</location>
        <topology evidence="1">Lipid-anchor</topology>
    </subcellularLocation>
</comment>
<dbReference type="PANTHER" id="PTHR30532:SF29">
    <property type="entry name" value="FE(3+) DICITRATE-BINDING PERIPLASMIC PROTEIN"/>
    <property type="match status" value="1"/>
</dbReference>
<keyword evidence="4 6" id="KW-0732">Signal</keyword>
<keyword evidence="3" id="KW-0813">Transport</keyword>
<feature type="chain" id="PRO_5046155632" evidence="6">
    <location>
        <begin position="20"/>
        <end position="344"/>
    </location>
</feature>
<evidence type="ECO:0000256" key="3">
    <source>
        <dbReference type="ARBA" id="ARBA00022448"/>
    </source>
</evidence>
<dbReference type="PRINTS" id="PR01715">
    <property type="entry name" value="FERRIBNDNGPP"/>
</dbReference>
<evidence type="ECO:0000313" key="8">
    <source>
        <dbReference type="EMBL" id="MDL4839307.1"/>
    </source>
</evidence>
<dbReference type="SUPFAM" id="SSF53807">
    <property type="entry name" value="Helical backbone' metal receptor"/>
    <property type="match status" value="1"/>
</dbReference>
<feature type="region of interest" description="Disordered" evidence="5">
    <location>
        <begin position="26"/>
        <end position="56"/>
    </location>
</feature>
<feature type="domain" description="Fe/B12 periplasmic-binding" evidence="7">
    <location>
        <begin position="73"/>
        <end position="344"/>
    </location>
</feature>
<dbReference type="PANTHER" id="PTHR30532">
    <property type="entry name" value="IRON III DICITRATE-BINDING PERIPLASMIC PROTEIN"/>
    <property type="match status" value="1"/>
</dbReference>
<evidence type="ECO:0000313" key="9">
    <source>
        <dbReference type="Proteomes" id="UP001235343"/>
    </source>
</evidence>
<dbReference type="PROSITE" id="PS51257">
    <property type="entry name" value="PROKAR_LIPOPROTEIN"/>
    <property type="match status" value="1"/>
</dbReference>
<evidence type="ECO:0000256" key="6">
    <source>
        <dbReference type="SAM" id="SignalP"/>
    </source>
</evidence>
<proteinExistence type="inferred from homology"/>
<sequence>MKKAILFLIIGLLASVVLVACGNDDTGNETTDGETENNGETNTEETEETTEETSAVTVTDAYGEQTFETTPERVVVLEWTYAEDVLALGIQPVGMADIENYHNWVNIEPEVGEDVQDVGTRQEPNLEAIAELNPDVIITAGYRHEAIMDSLTAIAPTLAFNPYPAEGEGNQYEEMTTTFNEIAKLFGKEDQAEQILSDLDTSFTSIEEEIEAAGIENKSFVLSQAYSSDNNPVIRLFKDNAMATTIMEKIGLENAYESEGFQVYGFDEASVEVLQNFQDAHFFYIVQDEDNVFSNQLAGNPAWENLGFVQEERTYQLPGDTWTFGGPLSAQVFAEQIKEALIQE</sequence>
<protein>
    <submittedName>
        <fullName evidence="8">Iron-siderophore ABC transporter substrate-binding protein</fullName>
    </submittedName>
</protein>
<evidence type="ECO:0000256" key="4">
    <source>
        <dbReference type="ARBA" id="ARBA00022729"/>
    </source>
</evidence>
<organism evidence="8 9">
    <name type="scientific">Aquibacillus rhizosphaerae</name>
    <dbReference type="NCBI Taxonomy" id="3051431"/>
    <lineage>
        <taxon>Bacteria</taxon>
        <taxon>Bacillati</taxon>
        <taxon>Bacillota</taxon>
        <taxon>Bacilli</taxon>
        <taxon>Bacillales</taxon>
        <taxon>Bacillaceae</taxon>
        <taxon>Aquibacillus</taxon>
    </lineage>
</organism>
<name>A0ABT7L0F8_9BACI</name>
<evidence type="ECO:0000259" key="7">
    <source>
        <dbReference type="PROSITE" id="PS50983"/>
    </source>
</evidence>
<feature type="signal peptide" evidence="6">
    <location>
        <begin position="1"/>
        <end position="19"/>
    </location>
</feature>
<keyword evidence="9" id="KW-1185">Reference proteome</keyword>
<evidence type="ECO:0000256" key="5">
    <source>
        <dbReference type="SAM" id="MobiDB-lite"/>
    </source>
</evidence>
<dbReference type="PROSITE" id="PS50983">
    <property type="entry name" value="FE_B12_PBP"/>
    <property type="match status" value="1"/>
</dbReference>
<accession>A0ABT7L0F8</accession>
<dbReference type="Pfam" id="PF01497">
    <property type="entry name" value="Peripla_BP_2"/>
    <property type="match status" value="1"/>
</dbReference>
<dbReference type="RefSeq" id="WP_285930160.1">
    <property type="nucleotide sequence ID" value="NZ_JASTZU010000012.1"/>
</dbReference>